<dbReference type="EMBL" id="FJOG01000038">
    <property type="protein sequence ID" value="CZR66630.1"/>
    <property type="molecule type" value="Genomic_DNA"/>
</dbReference>
<dbReference type="InterPro" id="IPR038883">
    <property type="entry name" value="AN11006-like"/>
</dbReference>
<dbReference type="PANTHER" id="PTHR42085">
    <property type="entry name" value="F-BOX DOMAIN-CONTAINING PROTEIN"/>
    <property type="match status" value="1"/>
</dbReference>
<name>A0A1L7XNJ2_9HELO</name>
<organism evidence="1 2">
    <name type="scientific">Phialocephala subalpina</name>
    <dbReference type="NCBI Taxonomy" id="576137"/>
    <lineage>
        <taxon>Eukaryota</taxon>
        <taxon>Fungi</taxon>
        <taxon>Dikarya</taxon>
        <taxon>Ascomycota</taxon>
        <taxon>Pezizomycotina</taxon>
        <taxon>Leotiomycetes</taxon>
        <taxon>Helotiales</taxon>
        <taxon>Mollisiaceae</taxon>
        <taxon>Phialocephala</taxon>
        <taxon>Phialocephala fortinii species complex</taxon>
    </lineage>
</organism>
<protein>
    <recommendedName>
        <fullName evidence="3">F-box domain-containing protein</fullName>
    </recommendedName>
</protein>
<reference evidence="1 2" key="1">
    <citation type="submission" date="2016-03" db="EMBL/GenBank/DDBJ databases">
        <authorList>
            <person name="Ploux O."/>
        </authorList>
    </citation>
    <scope>NUCLEOTIDE SEQUENCE [LARGE SCALE GENOMIC DNA]</scope>
    <source>
        <strain evidence="1 2">UAMH 11012</strain>
    </source>
</reference>
<evidence type="ECO:0008006" key="3">
    <source>
        <dbReference type="Google" id="ProtNLM"/>
    </source>
</evidence>
<gene>
    <name evidence="1" type="ORF">PAC_16531</name>
</gene>
<proteinExistence type="predicted"/>
<dbReference type="OrthoDB" id="62952at2759"/>
<accession>A0A1L7XNJ2</accession>
<dbReference type="AlphaFoldDB" id="A0A1L7XNJ2"/>
<keyword evidence="2" id="KW-1185">Reference proteome</keyword>
<dbReference type="Proteomes" id="UP000184330">
    <property type="component" value="Unassembled WGS sequence"/>
</dbReference>
<dbReference type="PANTHER" id="PTHR42085:SF4">
    <property type="entry name" value="F-BOX DOMAIN-CONTAINING PROTEIN"/>
    <property type="match status" value="1"/>
</dbReference>
<evidence type="ECO:0000313" key="1">
    <source>
        <dbReference type="EMBL" id="CZR66630.1"/>
    </source>
</evidence>
<evidence type="ECO:0000313" key="2">
    <source>
        <dbReference type="Proteomes" id="UP000184330"/>
    </source>
</evidence>
<sequence length="260" mass="29983">MAQQLTEFRYFLDLPPETRNQIYEVVLVNDHPISITSVRNKRKKNDPSRLSPFGRLLRVNKQINSEAKSVFYSLNTFVVGNGWWGSRKEENLQALKAFIARVPKDCIARIKHILIVLFLKVSSWDLRWSPVAIPVECMVDKNHTADLKDVGRAISKHFVGIERVTVRAETVDQNIMPTLHKLPDDRIGFITGDVENLAKIVRGLLDALALRGLKEVHWMQSEGLKLHEFAEKVKHEKLEERVKLKFVEWDVWRPGEGQST</sequence>